<dbReference type="InterPro" id="IPR000477">
    <property type="entry name" value="RT_dom"/>
</dbReference>
<comment type="caution">
    <text evidence="3">The sequence shown here is derived from an EMBL/GenBank/DDBJ whole genome shotgun (WGS) entry which is preliminary data.</text>
</comment>
<keyword evidence="4" id="KW-1185">Reference proteome</keyword>
<dbReference type="Pfam" id="PF00078">
    <property type="entry name" value="RVT_1"/>
    <property type="match status" value="1"/>
</dbReference>
<dbReference type="GO" id="GO:0003964">
    <property type="term" value="F:RNA-directed DNA polymerase activity"/>
    <property type="evidence" value="ECO:0007669"/>
    <property type="project" value="UniProtKB-KW"/>
</dbReference>
<feature type="compositionally biased region" description="Low complexity" evidence="1">
    <location>
        <begin position="608"/>
        <end position="620"/>
    </location>
</feature>
<dbReference type="PROSITE" id="PS50878">
    <property type="entry name" value="RT_POL"/>
    <property type="match status" value="1"/>
</dbReference>
<dbReference type="Proteomes" id="UP000299102">
    <property type="component" value="Unassembled WGS sequence"/>
</dbReference>
<feature type="region of interest" description="Disordered" evidence="1">
    <location>
        <begin position="452"/>
        <end position="676"/>
    </location>
</feature>
<dbReference type="CDD" id="cd01650">
    <property type="entry name" value="RT_nLTR_like"/>
    <property type="match status" value="1"/>
</dbReference>
<reference evidence="3 4" key="1">
    <citation type="journal article" date="2019" name="Commun. Biol.">
        <title>The bagworm genome reveals a unique fibroin gene that provides high tensile strength.</title>
        <authorList>
            <person name="Kono N."/>
            <person name="Nakamura H."/>
            <person name="Ohtoshi R."/>
            <person name="Tomita M."/>
            <person name="Numata K."/>
            <person name="Arakawa K."/>
        </authorList>
    </citation>
    <scope>NUCLEOTIDE SEQUENCE [LARGE SCALE GENOMIC DNA]</scope>
</reference>
<feature type="compositionally biased region" description="Basic and acidic residues" evidence="1">
    <location>
        <begin position="646"/>
        <end position="655"/>
    </location>
</feature>
<proteinExistence type="predicted"/>
<gene>
    <name evidence="3" type="primary">pol</name>
    <name evidence="3" type="ORF">EVAR_38569_1</name>
</gene>
<dbReference type="SUPFAM" id="SSF56672">
    <property type="entry name" value="DNA/RNA polymerases"/>
    <property type="match status" value="1"/>
</dbReference>
<dbReference type="PANTHER" id="PTHR33332">
    <property type="entry name" value="REVERSE TRANSCRIPTASE DOMAIN-CONTAINING PROTEIN"/>
    <property type="match status" value="1"/>
</dbReference>
<protein>
    <submittedName>
        <fullName evidence="3">RNA-directed DNA polymerase from mobile element jockey</fullName>
    </submittedName>
</protein>
<feature type="domain" description="Reverse transcriptase" evidence="2">
    <location>
        <begin position="1099"/>
        <end position="1378"/>
    </location>
</feature>
<dbReference type="SUPFAM" id="SSF56219">
    <property type="entry name" value="DNase I-like"/>
    <property type="match status" value="1"/>
</dbReference>
<keyword evidence="3" id="KW-0548">Nucleotidyltransferase</keyword>
<keyword evidence="3" id="KW-0808">Transferase</keyword>
<feature type="compositionally biased region" description="Polar residues" evidence="1">
    <location>
        <begin position="235"/>
        <end position="245"/>
    </location>
</feature>
<evidence type="ECO:0000259" key="2">
    <source>
        <dbReference type="PROSITE" id="PS50878"/>
    </source>
</evidence>
<feature type="compositionally biased region" description="Basic and acidic residues" evidence="1">
    <location>
        <begin position="544"/>
        <end position="568"/>
    </location>
</feature>
<feature type="compositionally biased region" description="Polar residues" evidence="1">
    <location>
        <begin position="201"/>
        <end position="210"/>
    </location>
</feature>
<feature type="compositionally biased region" description="Basic and acidic residues" evidence="1">
    <location>
        <begin position="581"/>
        <end position="597"/>
    </location>
</feature>
<evidence type="ECO:0000256" key="1">
    <source>
        <dbReference type="SAM" id="MobiDB-lite"/>
    </source>
</evidence>
<keyword evidence="3" id="KW-0695">RNA-directed DNA polymerase</keyword>
<dbReference type="InterPro" id="IPR043502">
    <property type="entry name" value="DNA/RNA_pol_sf"/>
</dbReference>
<feature type="compositionally biased region" description="Basic residues" evidence="1">
    <location>
        <begin position="529"/>
        <end position="543"/>
    </location>
</feature>
<name>A0A4C1WW88_EUMVA</name>
<feature type="region of interest" description="Disordered" evidence="1">
    <location>
        <begin position="1494"/>
        <end position="1528"/>
    </location>
</feature>
<evidence type="ECO:0000313" key="4">
    <source>
        <dbReference type="Proteomes" id="UP000299102"/>
    </source>
</evidence>
<feature type="region of interest" description="Disordered" evidence="1">
    <location>
        <begin position="29"/>
        <end position="137"/>
    </location>
</feature>
<evidence type="ECO:0000313" key="3">
    <source>
        <dbReference type="EMBL" id="GBP54335.1"/>
    </source>
</evidence>
<feature type="compositionally biased region" description="Basic and acidic residues" evidence="1">
    <location>
        <begin position="246"/>
        <end position="256"/>
    </location>
</feature>
<dbReference type="Gene3D" id="3.60.10.10">
    <property type="entry name" value="Endonuclease/exonuclease/phosphatase"/>
    <property type="match status" value="2"/>
</dbReference>
<feature type="region of interest" description="Disordered" evidence="1">
    <location>
        <begin position="151"/>
        <end position="259"/>
    </location>
</feature>
<accession>A0A4C1WW88</accession>
<dbReference type="STRING" id="151549.A0A4C1WW88"/>
<sequence>MASEVDVVTEPNTSRVCTPIITISCVTAAHDKRTSRASELPEVVLRNLEDPSKSKRVPHPGKPLPPRSEMKKIPAKATKSKENIAAGSEHDPPTVETPEPAVLQSGLMHHRRRSNSVGPVMTPDKRTRDQLSPSPIPEPKKLAADLKLTHIIPSTPQSPSPVRRSGASTPSYGSVEDGLDSTSYAYICSHGGEERFPPNTPRLTTSSHGPTSYAAAVSAPTARPSLSPPLHMQPPSGTGNTANTKPQDDRPLEAPRRAKRYPPIVVESLPNWTRHFSELRKILGHPPNARPFKSGVRFLPATADEFRVTQRYLQSMSSKDPVITWYCYTPTNEHPTKVGVRGLPGDTNIQEILVALQQQDFPATYARRIPPRRDRSGCLFFVQLEHLNEEERERLYAVKEILNMPGVTVEAWRGRGPPSQCHRCQLFGHSSHNYHRPMRCVRCGGEHAAASCERPREEKPTCANWERPEASRGQKGTARSIATSPETQRHGGRQHHDRGKICPPTPHSKAETDSSPGTRGNHGTGTTGRGHRPCRTAAHRLRLPRPDSAHTAETERGQEGEKEGKKDATTATTTAAATNRTEGDRSPPRGESEKSRPTPEQAALPNNTTETATPTTPTTAEADRETTTHPHYIRPGPGGGQSKSSHVRDDKDTHHNTPLNQDCPGSDTGHSGRPDTRGDVLNLRIIYWNPGGIIGKTHELRDLAQLEDAHIVLLSETKLRPEQELKISNFFAYRRDEISARGPAYRGTAVLIRRDIMHEAEQLTDFETMCSIGIRVGSSEQEIRLFAAYRLPGDLNAKHKAWGSHSVSRAGRLLMEDAERQGYEVLSPDTPTHVPADIRHRPDVLDIVIGHKIRRPMHVEVMYGMDTQHLPILVTVGSGTSNSPPVSVTTRGLEILRVVLGDTTPRILLRDRRRRRGVCQLIGGKDKGGAGQGHDSFAICDLPLSIKRKLRLKRRLHKLWTRTRCPKLKKELNGLSRNTSEAVRDFRGANWEATIDRAGESAKNLNQLCRQLTRAAAPKCPITDRSGVRRYDAKARAEVIAEHLAEQFTPNPPATSPNLQKHHAQVRYRVEEFMATAPPPLPGDLFITPAALHKIVIRLPKKKAPGPDGVSTAALKHLPRRAIVAMNRVFNGILRTENIRPITLLSHVAKTFERALLTKLRLFLTPRQEQYGFRERHSTILQLIRVLHNLASGRNCERYTVAVLLDMEKAFDRVWHDGLIYKLMDTSLPPALTKVVVNFLQRRSFCVAVDDVLSAPCPIRAGVPQDSCLSPELYAVYTNDIPTLHGHLEDWEDDVMLALYADDSAYFASSRRADLAAKRIQRVLDLLPEWLDKWRMAVNVSKTAALLTGSQRNMPDQLRLRGQAVEWNTRVRYLGVHIDRSLRMTPQIDHVIQTSRAARAKLRPILASRLPVRTKVAIYKCYIRSRLTYAAPAWYALCSGLQRQRLQAQQNIALRLIAGAGWYVKNDVIARDLGVETIKEFVRRLTRRAFNRADAGPHPSLHNLAPHLDRPTRGYQLPRDLVTETPDN</sequence>
<dbReference type="EMBL" id="BGZK01000644">
    <property type="protein sequence ID" value="GBP54335.1"/>
    <property type="molecule type" value="Genomic_DNA"/>
</dbReference>
<dbReference type="OrthoDB" id="412981at2759"/>
<feature type="compositionally biased region" description="Basic and acidic residues" evidence="1">
    <location>
        <begin position="453"/>
        <end position="472"/>
    </location>
</feature>
<dbReference type="InterPro" id="IPR036691">
    <property type="entry name" value="Endo/exonu/phosph_ase_sf"/>
</dbReference>
<organism evidence="3 4">
    <name type="scientific">Eumeta variegata</name>
    <name type="common">Bagworm moth</name>
    <name type="synonym">Eumeta japonica</name>
    <dbReference type="NCBI Taxonomy" id="151549"/>
    <lineage>
        <taxon>Eukaryota</taxon>
        <taxon>Metazoa</taxon>
        <taxon>Ecdysozoa</taxon>
        <taxon>Arthropoda</taxon>
        <taxon>Hexapoda</taxon>
        <taxon>Insecta</taxon>
        <taxon>Pterygota</taxon>
        <taxon>Neoptera</taxon>
        <taxon>Endopterygota</taxon>
        <taxon>Lepidoptera</taxon>
        <taxon>Glossata</taxon>
        <taxon>Ditrysia</taxon>
        <taxon>Tineoidea</taxon>
        <taxon>Psychidae</taxon>
        <taxon>Oiketicinae</taxon>
        <taxon>Eumeta</taxon>
    </lineage>
</organism>
<feature type="compositionally biased region" description="Low complexity" evidence="1">
    <location>
        <begin position="569"/>
        <end position="578"/>
    </location>
</feature>